<feature type="chain" id="PRO_5025463208" evidence="3">
    <location>
        <begin position="24"/>
        <end position="419"/>
    </location>
</feature>
<dbReference type="InterPro" id="IPR001461">
    <property type="entry name" value="Aspartic_peptidase_A1"/>
</dbReference>
<dbReference type="EMBL" id="MU006288">
    <property type="protein sequence ID" value="KAF2856646.1"/>
    <property type="molecule type" value="Genomic_DNA"/>
</dbReference>
<dbReference type="PANTHER" id="PTHR47966">
    <property type="entry name" value="BETA-SITE APP-CLEAVING ENZYME, ISOFORM A-RELATED"/>
    <property type="match status" value="1"/>
</dbReference>
<name>A0A6A7BMH4_9PLEO</name>
<accession>A0A6A7BMH4</accession>
<evidence type="ECO:0000256" key="3">
    <source>
        <dbReference type="SAM" id="SignalP"/>
    </source>
</evidence>
<dbReference type="InterPro" id="IPR021109">
    <property type="entry name" value="Peptidase_aspartic_dom_sf"/>
</dbReference>
<feature type="active site" evidence="2">
    <location>
        <position position="280"/>
    </location>
</feature>
<comment type="similarity">
    <text evidence="1">Belongs to the peptidase A1 family.</text>
</comment>
<feature type="signal peptide" evidence="3">
    <location>
        <begin position="1"/>
        <end position="23"/>
    </location>
</feature>
<feature type="domain" description="Peptidase A1" evidence="4">
    <location>
        <begin position="51"/>
        <end position="392"/>
    </location>
</feature>
<proteinExistence type="inferred from homology"/>
<gene>
    <name evidence="5" type="ORF">T440DRAFT_462894</name>
</gene>
<evidence type="ECO:0000313" key="6">
    <source>
        <dbReference type="Proteomes" id="UP000799423"/>
    </source>
</evidence>
<dbReference type="PRINTS" id="PR00792">
    <property type="entry name" value="PEPSIN"/>
</dbReference>
<evidence type="ECO:0000256" key="2">
    <source>
        <dbReference type="PIRSR" id="PIRSR601461-1"/>
    </source>
</evidence>
<reference evidence="5" key="1">
    <citation type="submission" date="2020-01" db="EMBL/GenBank/DDBJ databases">
        <authorList>
            <consortium name="DOE Joint Genome Institute"/>
            <person name="Haridas S."/>
            <person name="Albert R."/>
            <person name="Binder M."/>
            <person name="Bloem J."/>
            <person name="Labutti K."/>
            <person name="Salamov A."/>
            <person name="Andreopoulos B."/>
            <person name="Baker S.E."/>
            <person name="Barry K."/>
            <person name="Bills G."/>
            <person name="Bluhm B.H."/>
            <person name="Cannon C."/>
            <person name="Castanera R."/>
            <person name="Culley D.E."/>
            <person name="Daum C."/>
            <person name="Ezra D."/>
            <person name="Gonzalez J.B."/>
            <person name="Henrissat B."/>
            <person name="Kuo A."/>
            <person name="Liang C."/>
            <person name="Lipzen A."/>
            <person name="Lutzoni F."/>
            <person name="Magnuson J."/>
            <person name="Mondo S."/>
            <person name="Nolan M."/>
            <person name="Ohm R."/>
            <person name="Pangilinan J."/>
            <person name="Park H.-J."/>
            <person name="Ramirez L."/>
            <person name="Alfaro M."/>
            <person name="Sun H."/>
            <person name="Tritt A."/>
            <person name="Yoshinaga Y."/>
            <person name="Zwiers L.-H."/>
            <person name="Turgeon B.G."/>
            <person name="Goodwin S.B."/>
            <person name="Spatafora J.W."/>
            <person name="Crous P.W."/>
            <person name="Grigoriev I.V."/>
        </authorList>
    </citation>
    <scope>NUCLEOTIDE SEQUENCE</scope>
    <source>
        <strain evidence="5">IPT5</strain>
    </source>
</reference>
<dbReference type="SUPFAM" id="SSF50630">
    <property type="entry name" value="Acid proteases"/>
    <property type="match status" value="1"/>
</dbReference>
<dbReference type="Pfam" id="PF00026">
    <property type="entry name" value="Asp"/>
    <property type="match status" value="1"/>
</dbReference>
<dbReference type="PROSITE" id="PS51767">
    <property type="entry name" value="PEPTIDASE_A1"/>
    <property type="match status" value="1"/>
</dbReference>
<dbReference type="AlphaFoldDB" id="A0A6A7BMH4"/>
<evidence type="ECO:0000259" key="4">
    <source>
        <dbReference type="PROSITE" id="PS51767"/>
    </source>
</evidence>
<sequence>MYHPSISSSVVALLLCLNQHTHAAPSSFVKQGQVSTLEIKIPPNRVDDQYYTVDLDFGGQRFPCLMDTASADHFVASEECDNTNSSSGCYGLSSRYVYTGKEHLVPNETFFTIVGTGGVYGNQTLMDIGLGHITVKKIATGLLNEAALDFFQGGSFSGLLGLGFLNVSRQYYFNKRLPLLDTLLQTPNLAKPLFSISLPRLGDPMSPKTGALTIGGIEFGRAGSDLEYHEVLPTPNYNLENFEPNLQGWIIEMKSLRMNGKEIQVSALLDAQNRSLSFIDSGAQKILIRPNDLDAVAAAFNGPIVYQYQQNIYFDCSIPQLLELKFGETWYPVDPLDLIIPGQHGNTNGTEMCLSSVGSWTRTFGDSVLGTTFLRSVFSVFDFVSNDAYTVPPRVGLTSLVNPEAALARYPLLYKNRLG</sequence>
<feature type="active site" evidence="2">
    <location>
        <position position="67"/>
    </location>
</feature>
<dbReference type="GO" id="GO:0004190">
    <property type="term" value="F:aspartic-type endopeptidase activity"/>
    <property type="evidence" value="ECO:0007669"/>
    <property type="project" value="InterPro"/>
</dbReference>
<dbReference type="OrthoDB" id="15189at2759"/>
<keyword evidence="3" id="KW-0732">Signal</keyword>
<keyword evidence="5" id="KW-0378">Hydrolase</keyword>
<dbReference type="Gene3D" id="2.40.70.10">
    <property type="entry name" value="Acid Proteases"/>
    <property type="match status" value="2"/>
</dbReference>
<protein>
    <submittedName>
        <fullName evidence="5">Acid protease</fullName>
    </submittedName>
</protein>
<dbReference type="Proteomes" id="UP000799423">
    <property type="component" value="Unassembled WGS sequence"/>
</dbReference>
<dbReference type="CDD" id="cd05471">
    <property type="entry name" value="pepsin_like"/>
    <property type="match status" value="1"/>
</dbReference>
<keyword evidence="6" id="KW-1185">Reference proteome</keyword>
<dbReference type="GO" id="GO:0006508">
    <property type="term" value="P:proteolysis"/>
    <property type="evidence" value="ECO:0007669"/>
    <property type="project" value="UniProtKB-KW"/>
</dbReference>
<evidence type="ECO:0000313" key="5">
    <source>
        <dbReference type="EMBL" id="KAF2856646.1"/>
    </source>
</evidence>
<evidence type="ECO:0000256" key="1">
    <source>
        <dbReference type="ARBA" id="ARBA00007447"/>
    </source>
</evidence>
<organism evidence="5 6">
    <name type="scientific">Plenodomus tracheiphilus IPT5</name>
    <dbReference type="NCBI Taxonomy" id="1408161"/>
    <lineage>
        <taxon>Eukaryota</taxon>
        <taxon>Fungi</taxon>
        <taxon>Dikarya</taxon>
        <taxon>Ascomycota</taxon>
        <taxon>Pezizomycotina</taxon>
        <taxon>Dothideomycetes</taxon>
        <taxon>Pleosporomycetidae</taxon>
        <taxon>Pleosporales</taxon>
        <taxon>Pleosporineae</taxon>
        <taxon>Leptosphaeriaceae</taxon>
        <taxon>Plenodomus</taxon>
    </lineage>
</organism>
<dbReference type="PANTHER" id="PTHR47966:SF51">
    <property type="entry name" value="BETA-SITE APP-CLEAVING ENZYME, ISOFORM A-RELATED"/>
    <property type="match status" value="1"/>
</dbReference>
<dbReference type="InterPro" id="IPR033121">
    <property type="entry name" value="PEPTIDASE_A1"/>
</dbReference>
<keyword evidence="5" id="KW-0645">Protease</keyword>
<dbReference type="InterPro" id="IPR034164">
    <property type="entry name" value="Pepsin-like_dom"/>
</dbReference>